<keyword evidence="2" id="KW-0732">Signal</keyword>
<evidence type="ECO:0008006" key="5">
    <source>
        <dbReference type="Google" id="ProtNLM"/>
    </source>
</evidence>
<dbReference type="AlphaFoldDB" id="A0A8J4BZ01"/>
<feature type="region of interest" description="Disordered" evidence="1">
    <location>
        <begin position="39"/>
        <end position="63"/>
    </location>
</feature>
<keyword evidence="4" id="KW-1185">Reference proteome</keyword>
<sequence length="131" mass="13105">MYCGLTVTLLQLLLMIGDVAGRRGANAVAVAAHENCGSVKANDGGADAREPSSPPPQPTAPPILQTLTVSSLEAVAINCSSNDHDTLQMRRPCALFTRHNNSNEDGASAVAAVTPPGAAAGATGVSAAALS</sequence>
<feature type="signal peptide" evidence="2">
    <location>
        <begin position="1"/>
        <end position="21"/>
    </location>
</feature>
<evidence type="ECO:0000313" key="3">
    <source>
        <dbReference type="EMBL" id="GIL68205.1"/>
    </source>
</evidence>
<feature type="compositionally biased region" description="Pro residues" evidence="1">
    <location>
        <begin position="52"/>
        <end position="61"/>
    </location>
</feature>
<evidence type="ECO:0000313" key="4">
    <source>
        <dbReference type="Proteomes" id="UP000747399"/>
    </source>
</evidence>
<proteinExistence type="predicted"/>
<evidence type="ECO:0000256" key="1">
    <source>
        <dbReference type="SAM" id="MobiDB-lite"/>
    </source>
</evidence>
<feature type="chain" id="PRO_5035265582" description="Secreted protein" evidence="2">
    <location>
        <begin position="22"/>
        <end position="131"/>
    </location>
</feature>
<comment type="caution">
    <text evidence="3">The sequence shown here is derived from an EMBL/GenBank/DDBJ whole genome shotgun (WGS) entry which is preliminary data.</text>
</comment>
<evidence type="ECO:0000256" key="2">
    <source>
        <dbReference type="SAM" id="SignalP"/>
    </source>
</evidence>
<dbReference type="EMBL" id="BNCO01000111">
    <property type="protein sequence ID" value="GIL68205.1"/>
    <property type="molecule type" value="Genomic_DNA"/>
</dbReference>
<gene>
    <name evidence="3" type="ORF">Vafri_21465</name>
</gene>
<protein>
    <recommendedName>
        <fullName evidence="5">Secreted protein</fullName>
    </recommendedName>
</protein>
<accession>A0A8J4BZ01</accession>
<organism evidence="3 4">
    <name type="scientific">Volvox africanus</name>
    <dbReference type="NCBI Taxonomy" id="51714"/>
    <lineage>
        <taxon>Eukaryota</taxon>
        <taxon>Viridiplantae</taxon>
        <taxon>Chlorophyta</taxon>
        <taxon>core chlorophytes</taxon>
        <taxon>Chlorophyceae</taxon>
        <taxon>CS clade</taxon>
        <taxon>Chlamydomonadales</taxon>
        <taxon>Volvocaceae</taxon>
        <taxon>Volvox</taxon>
    </lineage>
</organism>
<reference evidence="3" key="1">
    <citation type="journal article" date="2021" name="Proc. Natl. Acad. Sci. U.S.A.">
        <title>Three genomes in the algal genus Volvox reveal the fate of a haploid sex-determining region after a transition to homothallism.</title>
        <authorList>
            <person name="Yamamoto K."/>
            <person name="Hamaji T."/>
            <person name="Kawai-Toyooka H."/>
            <person name="Matsuzaki R."/>
            <person name="Takahashi F."/>
            <person name="Nishimura Y."/>
            <person name="Kawachi M."/>
            <person name="Noguchi H."/>
            <person name="Minakuchi Y."/>
            <person name="Umen J.G."/>
            <person name="Toyoda A."/>
            <person name="Nozaki H."/>
        </authorList>
    </citation>
    <scope>NUCLEOTIDE SEQUENCE</scope>
    <source>
        <strain evidence="3">NIES-3780</strain>
    </source>
</reference>
<name>A0A8J4BZ01_9CHLO</name>
<dbReference type="Proteomes" id="UP000747399">
    <property type="component" value="Unassembled WGS sequence"/>
</dbReference>